<proteinExistence type="predicted"/>
<evidence type="ECO:0000313" key="1">
    <source>
        <dbReference type="EMBL" id="EZH75854.1"/>
    </source>
</evidence>
<dbReference type="EMBL" id="AQRA01000001">
    <property type="protein sequence ID" value="EZH75854.1"/>
    <property type="molecule type" value="Genomic_DNA"/>
</dbReference>
<organism evidence="1 2">
    <name type="scientific">Aquimarina atlantica</name>
    <dbReference type="NCBI Taxonomy" id="1317122"/>
    <lineage>
        <taxon>Bacteria</taxon>
        <taxon>Pseudomonadati</taxon>
        <taxon>Bacteroidota</taxon>
        <taxon>Flavobacteriia</taxon>
        <taxon>Flavobacteriales</taxon>
        <taxon>Flavobacteriaceae</taxon>
        <taxon>Aquimarina</taxon>
    </lineage>
</organism>
<comment type="caution">
    <text evidence="1">The sequence shown here is derived from an EMBL/GenBank/DDBJ whole genome shotgun (WGS) entry which is preliminary data.</text>
</comment>
<dbReference type="Proteomes" id="UP000023541">
    <property type="component" value="Unassembled WGS sequence"/>
</dbReference>
<dbReference type="AlphaFoldDB" id="A0A023C0W7"/>
<dbReference type="STRING" id="1317122.ATO12_03430"/>
<sequence length="251" mass="29041">MTYNKAINISEKQGMLIQKMAKDYLYIVENSDDDKALRDLMTSKIIFEKQNEILSKNSSNKVTKSKIKKVENLWVAFKKHIESTPNFDDAKKILNLNTDLLKETESVVRSIVIESKNANKTTKGIANDDSYNEKDIELKKILTVSGRQRMLAQRLALYYLANHPTLKDKNSEQMLKNIYNEIDGMNTPLLLSDFDNAEIDEKIANALTIWELIKQNKLGKQGYKHKEIYDISNKLTRAYNEITTLYEHTKL</sequence>
<gene>
    <name evidence="1" type="ORF">ATO12_03430</name>
</gene>
<dbReference type="eggNOG" id="COG3850">
    <property type="taxonomic scope" value="Bacteria"/>
</dbReference>
<protein>
    <submittedName>
        <fullName evidence="1">Uncharacterized protein</fullName>
    </submittedName>
</protein>
<name>A0A023C0W7_9FLAO</name>
<accession>A0A023C0W7</accession>
<keyword evidence="2" id="KW-1185">Reference proteome</keyword>
<evidence type="ECO:0000313" key="2">
    <source>
        <dbReference type="Proteomes" id="UP000023541"/>
    </source>
</evidence>
<reference evidence="1 2" key="1">
    <citation type="submission" date="2014-04" db="EMBL/GenBank/DDBJ databases">
        <title>Aquimarina sp. 22II-S11-z7 Genome Sequencing.</title>
        <authorList>
            <person name="Lai Q."/>
        </authorList>
    </citation>
    <scope>NUCLEOTIDE SEQUENCE [LARGE SCALE GENOMIC DNA]</scope>
    <source>
        <strain evidence="1 2">22II-S11-z7</strain>
    </source>
</reference>